<keyword evidence="1" id="KW-1134">Transmembrane beta strand</keyword>
<reference evidence="6" key="1">
    <citation type="submission" date="2016-10" db="EMBL/GenBank/DDBJ databases">
        <title>Sequence of Gallionella enrichment culture.</title>
        <authorList>
            <person name="Poehlein A."/>
            <person name="Muehling M."/>
            <person name="Daniel R."/>
        </authorList>
    </citation>
    <scope>NUCLEOTIDE SEQUENCE</scope>
</reference>
<dbReference type="InterPro" id="IPR013686">
    <property type="entry name" value="Polypept-transport_assoc_ShlB"/>
</dbReference>
<dbReference type="PANTHER" id="PTHR34597:SF6">
    <property type="entry name" value="BLR6126 PROTEIN"/>
    <property type="match status" value="1"/>
</dbReference>
<dbReference type="Gene3D" id="2.40.160.50">
    <property type="entry name" value="membrane protein fhac: a member of the omp85/tpsb transporter family"/>
    <property type="match status" value="1"/>
</dbReference>
<comment type="caution">
    <text evidence="6">The sequence shown here is derived from an EMBL/GenBank/DDBJ whole genome shotgun (WGS) entry which is preliminary data.</text>
</comment>
<accession>A0A1J5R7L9</accession>
<evidence type="ECO:0000256" key="1">
    <source>
        <dbReference type="ARBA" id="ARBA00022452"/>
    </source>
</evidence>
<dbReference type="PANTHER" id="PTHR34597">
    <property type="entry name" value="SLR1661 PROTEIN"/>
    <property type="match status" value="1"/>
</dbReference>
<name>A0A1J5R7L9_9ZZZZ</name>
<dbReference type="GO" id="GO:0008320">
    <property type="term" value="F:protein transmembrane transporter activity"/>
    <property type="evidence" value="ECO:0007669"/>
    <property type="project" value="TreeGrafter"/>
</dbReference>
<keyword evidence="3" id="KW-0998">Cell outer membrane</keyword>
<dbReference type="Gene3D" id="3.10.20.310">
    <property type="entry name" value="membrane protein fhac"/>
    <property type="match status" value="1"/>
</dbReference>
<dbReference type="EMBL" id="MLJW01000390">
    <property type="protein sequence ID" value="OIQ88047.1"/>
    <property type="molecule type" value="Genomic_DNA"/>
</dbReference>
<evidence type="ECO:0000259" key="4">
    <source>
        <dbReference type="Pfam" id="PF03865"/>
    </source>
</evidence>
<evidence type="ECO:0000259" key="5">
    <source>
        <dbReference type="Pfam" id="PF08479"/>
    </source>
</evidence>
<dbReference type="Pfam" id="PF08479">
    <property type="entry name" value="POTRA_2"/>
    <property type="match status" value="1"/>
</dbReference>
<feature type="domain" description="Haemolysin activator HlyB C-terminal" evidence="4">
    <location>
        <begin position="109"/>
        <end position="425"/>
    </location>
</feature>
<sequence length="464" mass="49864">MLRIASAPTQSHTAKYRRDGYILSQVIVPPQNVPDGVVHMQAVEGYIANVSIQGDAHDSRGLIADMAERIKAARPLTAKVLERYVLLMQDIPGLSVRTVLRPANGLPGATDLDLVVTPQAVTGYATLDDRGSKAIGPVQGQVGINLNSLFGRDDRTALQFATVSPVDELQYFALQHDEILTPEGTRLSLSTTYSHSKPRGALVALNPLGNSLSLHAGIDYPVIRSPSRTLRVGAAFTALNSRVDLLDTKFSDDKVRYLSLTSNYDVADTLLGDSRPASTLISAELSKGLDTLGATKSGSPNLSVANGHSDFTRLNADLTRNQIISGPFGLGFSAEAQVATAPLLSAQQFGLGGSRIGRGYEPSEILGDNGLAASIEARYNLPTSDIIFTNPQLYLFYDIGKVWNIDPTVGQLKSESLASAGPGMRFDLFRQVSADIELAKPLTRDIASRANRDMRLLFSVVSRF</sequence>
<evidence type="ECO:0000256" key="2">
    <source>
        <dbReference type="ARBA" id="ARBA00022692"/>
    </source>
</evidence>
<evidence type="ECO:0000313" key="6">
    <source>
        <dbReference type="EMBL" id="OIQ88047.1"/>
    </source>
</evidence>
<dbReference type="GO" id="GO:0098046">
    <property type="term" value="C:type V protein secretion system complex"/>
    <property type="evidence" value="ECO:0007669"/>
    <property type="project" value="TreeGrafter"/>
</dbReference>
<protein>
    <submittedName>
        <fullName evidence="6">Heme/hemopexin transporter protein HuxB</fullName>
    </submittedName>
</protein>
<dbReference type="AlphaFoldDB" id="A0A1J5R7L9"/>
<dbReference type="InterPro" id="IPR051544">
    <property type="entry name" value="TPS_OM_transporter"/>
</dbReference>
<keyword evidence="1" id="KW-0472">Membrane</keyword>
<organism evidence="6">
    <name type="scientific">mine drainage metagenome</name>
    <dbReference type="NCBI Taxonomy" id="410659"/>
    <lineage>
        <taxon>unclassified sequences</taxon>
        <taxon>metagenomes</taxon>
        <taxon>ecological metagenomes</taxon>
    </lineage>
</organism>
<dbReference type="InterPro" id="IPR005565">
    <property type="entry name" value="Hemolysn_activator_HlyB_C"/>
</dbReference>
<dbReference type="Pfam" id="PF03865">
    <property type="entry name" value="ShlB"/>
    <property type="match status" value="1"/>
</dbReference>
<evidence type="ECO:0000256" key="3">
    <source>
        <dbReference type="ARBA" id="ARBA00023237"/>
    </source>
</evidence>
<proteinExistence type="predicted"/>
<gene>
    <name evidence="6" type="primary">hxuB_3</name>
    <name evidence="6" type="ORF">GALL_300540</name>
</gene>
<feature type="domain" description="Polypeptide-transport-associated ShlB-type" evidence="5">
    <location>
        <begin position="13"/>
        <end position="45"/>
    </location>
</feature>
<dbReference type="GO" id="GO:0046819">
    <property type="term" value="P:protein secretion by the type V secretion system"/>
    <property type="evidence" value="ECO:0007669"/>
    <property type="project" value="TreeGrafter"/>
</dbReference>
<keyword evidence="2" id="KW-0812">Transmembrane</keyword>